<protein>
    <submittedName>
        <fullName evidence="3">GGDEF domain-containing protein</fullName>
        <ecNumber evidence="3">2.7.7.65</ecNumber>
    </submittedName>
</protein>
<dbReference type="InterPro" id="IPR029787">
    <property type="entry name" value="Nucleotide_cyclase"/>
</dbReference>
<feature type="transmembrane region" description="Helical" evidence="1">
    <location>
        <begin position="137"/>
        <end position="156"/>
    </location>
</feature>
<dbReference type="EMBL" id="JAUOZS010000001">
    <property type="protein sequence ID" value="MDT8900743.1"/>
    <property type="molecule type" value="Genomic_DNA"/>
</dbReference>
<feature type="transmembrane region" description="Helical" evidence="1">
    <location>
        <begin position="106"/>
        <end position="125"/>
    </location>
</feature>
<dbReference type="NCBIfam" id="TIGR00254">
    <property type="entry name" value="GGDEF"/>
    <property type="match status" value="1"/>
</dbReference>
<dbReference type="Proteomes" id="UP001254848">
    <property type="component" value="Unassembled WGS sequence"/>
</dbReference>
<dbReference type="SMART" id="SM00267">
    <property type="entry name" value="GGDEF"/>
    <property type="match status" value="1"/>
</dbReference>
<gene>
    <name evidence="3" type="ORF">Q4T40_05755</name>
</gene>
<feature type="transmembrane region" description="Helical" evidence="1">
    <location>
        <begin position="47"/>
        <end position="69"/>
    </location>
</feature>
<dbReference type="InterPro" id="IPR050469">
    <property type="entry name" value="Diguanylate_Cyclase"/>
</dbReference>
<name>A0ABU3NVA7_9FIRM</name>
<dbReference type="CDD" id="cd01949">
    <property type="entry name" value="GGDEF"/>
    <property type="match status" value="1"/>
</dbReference>
<dbReference type="Pfam" id="PF00990">
    <property type="entry name" value="GGDEF"/>
    <property type="match status" value="1"/>
</dbReference>
<reference evidence="3 4" key="1">
    <citation type="submission" date="2023-07" db="EMBL/GenBank/DDBJ databases">
        <title>The novel representative of Negativicutes class, Anaeroselena agilis gen. nov. sp. nov.</title>
        <authorList>
            <person name="Prokofeva M.I."/>
            <person name="Elcheninov A.G."/>
            <person name="Klyukina A."/>
            <person name="Kublanov I.V."/>
            <person name="Frolov E.N."/>
            <person name="Podosokorskaya O.A."/>
        </authorList>
    </citation>
    <scope>NUCLEOTIDE SEQUENCE [LARGE SCALE GENOMIC DNA]</scope>
    <source>
        <strain evidence="3 4">4137-cl</strain>
    </source>
</reference>
<keyword evidence="1" id="KW-1133">Transmembrane helix</keyword>
<feature type="transmembrane region" description="Helical" evidence="1">
    <location>
        <begin position="201"/>
        <end position="218"/>
    </location>
</feature>
<dbReference type="GO" id="GO:0052621">
    <property type="term" value="F:diguanylate cyclase activity"/>
    <property type="evidence" value="ECO:0007669"/>
    <property type="project" value="UniProtKB-EC"/>
</dbReference>
<feature type="transmembrane region" description="Helical" evidence="1">
    <location>
        <begin position="224"/>
        <end position="242"/>
    </location>
</feature>
<dbReference type="PANTHER" id="PTHR45138:SF9">
    <property type="entry name" value="DIGUANYLATE CYCLASE DGCM-RELATED"/>
    <property type="match status" value="1"/>
</dbReference>
<keyword evidence="3" id="KW-0808">Transferase</keyword>
<keyword evidence="1" id="KW-0472">Membrane</keyword>
<dbReference type="PROSITE" id="PS50887">
    <property type="entry name" value="GGDEF"/>
    <property type="match status" value="1"/>
</dbReference>
<sequence>MRIANNRRRADVKRSRWRELAGRFLTMPLALLATAALVFWQRAALPAAASGMLTMASYILAAVGMALSAGFNRSRVFVVLLLLALVETVLNLPVPAGFDARLYQAAVFYCAAVLLPLNILLVSLLGEKGLVTPAGRARLAAVAAEILVAAVLIASQDRDVAAFIGRDSLALAGITALPRTAAALTVAAAIVLALKRIRRPAPVEGALLYVLPAVAAAFHFREPAALPLFFAAAAAMLTVAAIQDSYSIAYRDELTGLPSRRALQEELSRLGDRFTVAMVDVDFFKKLNDKYGHDVGDDVLRLVAAMVMEVPGGGRSFRYGGEEFVVVFPGMGLEEARPCLEEVRQRIAARAFVVRGTGAAKRVAVAVSIGAAEGGGRQGTPAEALKKADEALYRAKEQGRNRVCT</sequence>
<accession>A0ABU3NVA7</accession>
<dbReference type="EC" id="2.7.7.65" evidence="3"/>
<dbReference type="PANTHER" id="PTHR45138">
    <property type="entry name" value="REGULATORY COMPONENTS OF SENSORY TRANSDUCTION SYSTEM"/>
    <property type="match status" value="1"/>
</dbReference>
<dbReference type="Gene3D" id="3.30.70.270">
    <property type="match status" value="1"/>
</dbReference>
<keyword evidence="3" id="KW-0548">Nucleotidyltransferase</keyword>
<keyword evidence="4" id="KW-1185">Reference proteome</keyword>
<dbReference type="SUPFAM" id="SSF55073">
    <property type="entry name" value="Nucleotide cyclase"/>
    <property type="match status" value="1"/>
</dbReference>
<evidence type="ECO:0000256" key="1">
    <source>
        <dbReference type="SAM" id="Phobius"/>
    </source>
</evidence>
<dbReference type="RefSeq" id="WP_413779277.1">
    <property type="nucleotide sequence ID" value="NZ_JAUOZS010000001.1"/>
</dbReference>
<proteinExistence type="predicted"/>
<feature type="transmembrane region" description="Helical" evidence="1">
    <location>
        <begin position="168"/>
        <end position="194"/>
    </location>
</feature>
<evidence type="ECO:0000313" key="4">
    <source>
        <dbReference type="Proteomes" id="UP001254848"/>
    </source>
</evidence>
<dbReference type="InterPro" id="IPR000160">
    <property type="entry name" value="GGDEF_dom"/>
</dbReference>
<dbReference type="InterPro" id="IPR043128">
    <property type="entry name" value="Rev_trsase/Diguanyl_cyclase"/>
</dbReference>
<evidence type="ECO:0000259" key="2">
    <source>
        <dbReference type="PROSITE" id="PS50887"/>
    </source>
</evidence>
<keyword evidence="1" id="KW-0812">Transmembrane</keyword>
<feature type="domain" description="GGDEF" evidence="2">
    <location>
        <begin position="272"/>
        <end position="405"/>
    </location>
</feature>
<evidence type="ECO:0000313" key="3">
    <source>
        <dbReference type="EMBL" id="MDT8900743.1"/>
    </source>
</evidence>
<organism evidence="3 4">
    <name type="scientific">Anaeroselena agilis</name>
    <dbReference type="NCBI Taxonomy" id="3063788"/>
    <lineage>
        <taxon>Bacteria</taxon>
        <taxon>Bacillati</taxon>
        <taxon>Bacillota</taxon>
        <taxon>Negativicutes</taxon>
        <taxon>Acetonemataceae</taxon>
        <taxon>Anaeroselena</taxon>
    </lineage>
</organism>
<comment type="caution">
    <text evidence="3">The sequence shown here is derived from an EMBL/GenBank/DDBJ whole genome shotgun (WGS) entry which is preliminary data.</text>
</comment>
<feature type="transmembrane region" description="Helical" evidence="1">
    <location>
        <begin position="76"/>
        <end position="94"/>
    </location>
</feature>
<feature type="transmembrane region" description="Helical" evidence="1">
    <location>
        <begin position="20"/>
        <end position="41"/>
    </location>
</feature>